<evidence type="ECO:0000256" key="2">
    <source>
        <dbReference type="ARBA" id="ARBA00022741"/>
    </source>
</evidence>
<evidence type="ECO:0000259" key="7">
    <source>
        <dbReference type="PROSITE" id="PS50011"/>
    </source>
</evidence>
<name>A0ABR2I6J0_9EUKA</name>
<comment type="similarity">
    <text evidence="5">Belongs to the protein kinase superfamily.</text>
</comment>
<dbReference type="Proteomes" id="UP001470230">
    <property type="component" value="Unassembled WGS sequence"/>
</dbReference>
<organism evidence="8 9">
    <name type="scientific">Tritrichomonas musculus</name>
    <dbReference type="NCBI Taxonomy" id="1915356"/>
    <lineage>
        <taxon>Eukaryota</taxon>
        <taxon>Metamonada</taxon>
        <taxon>Parabasalia</taxon>
        <taxon>Tritrichomonadida</taxon>
        <taxon>Tritrichomonadidae</taxon>
        <taxon>Tritrichomonas</taxon>
    </lineage>
</organism>
<dbReference type="SUPFAM" id="SSF56112">
    <property type="entry name" value="Protein kinase-like (PK-like)"/>
    <property type="match status" value="1"/>
</dbReference>
<dbReference type="PROSITE" id="PS50011">
    <property type="entry name" value="PROTEIN_KINASE_DOM"/>
    <property type="match status" value="1"/>
</dbReference>
<dbReference type="InterPro" id="IPR000719">
    <property type="entry name" value="Prot_kinase_dom"/>
</dbReference>
<evidence type="ECO:0000256" key="3">
    <source>
        <dbReference type="ARBA" id="ARBA00022840"/>
    </source>
</evidence>
<feature type="compositionally biased region" description="Basic and acidic residues" evidence="6">
    <location>
        <begin position="323"/>
        <end position="333"/>
    </location>
</feature>
<dbReference type="PANTHER" id="PTHR44329:SF214">
    <property type="entry name" value="PROTEIN KINASE DOMAIN-CONTAINING PROTEIN"/>
    <property type="match status" value="1"/>
</dbReference>
<gene>
    <name evidence="8" type="ORF">M9Y10_015920</name>
</gene>
<dbReference type="InterPro" id="IPR011009">
    <property type="entry name" value="Kinase-like_dom_sf"/>
</dbReference>
<keyword evidence="9" id="KW-1185">Reference proteome</keyword>
<evidence type="ECO:0000256" key="1">
    <source>
        <dbReference type="ARBA" id="ARBA00022527"/>
    </source>
</evidence>
<feature type="domain" description="Protein kinase" evidence="7">
    <location>
        <begin position="16"/>
        <end position="294"/>
    </location>
</feature>
<evidence type="ECO:0000313" key="9">
    <source>
        <dbReference type="Proteomes" id="UP001470230"/>
    </source>
</evidence>
<keyword evidence="1 5" id="KW-0808">Transferase</keyword>
<dbReference type="InterPro" id="IPR001245">
    <property type="entry name" value="Ser-Thr/Tyr_kinase_cat_dom"/>
</dbReference>
<keyword evidence="3 4" id="KW-0067">ATP-binding</keyword>
<keyword evidence="1 5" id="KW-0723">Serine/threonine-protein kinase</keyword>
<evidence type="ECO:0000313" key="8">
    <source>
        <dbReference type="EMBL" id="KAK8857515.1"/>
    </source>
</evidence>
<accession>A0ABR2I6J0</accession>
<dbReference type="PANTHER" id="PTHR44329">
    <property type="entry name" value="SERINE/THREONINE-PROTEIN KINASE TNNI3K-RELATED"/>
    <property type="match status" value="1"/>
</dbReference>
<evidence type="ECO:0000256" key="6">
    <source>
        <dbReference type="SAM" id="MobiDB-lite"/>
    </source>
</evidence>
<keyword evidence="1 5" id="KW-0418">Kinase</keyword>
<proteinExistence type="inferred from homology"/>
<dbReference type="InterPro" id="IPR008271">
    <property type="entry name" value="Ser/Thr_kinase_AS"/>
</dbReference>
<comment type="caution">
    <text evidence="8">The sequence shown here is derived from an EMBL/GenBank/DDBJ whole genome shotgun (WGS) entry which is preliminary data.</text>
</comment>
<keyword evidence="2 4" id="KW-0547">Nucleotide-binding</keyword>
<dbReference type="EMBL" id="JAPFFF010000020">
    <property type="protein sequence ID" value="KAK8857515.1"/>
    <property type="molecule type" value="Genomic_DNA"/>
</dbReference>
<dbReference type="PROSITE" id="PS00108">
    <property type="entry name" value="PROTEIN_KINASE_ST"/>
    <property type="match status" value="1"/>
</dbReference>
<evidence type="ECO:0000256" key="5">
    <source>
        <dbReference type="RuleBase" id="RU000304"/>
    </source>
</evidence>
<reference evidence="8 9" key="1">
    <citation type="submission" date="2024-04" db="EMBL/GenBank/DDBJ databases">
        <title>Tritrichomonas musculus Genome.</title>
        <authorList>
            <person name="Alves-Ferreira E."/>
            <person name="Grigg M."/>
            <person name="Lorenzi H."/>
            <person name="Galac M."/>
        </authorList>
    </citation>
    <scope>NUCLEOTIDE SEQUENCE [LARGE SCALE GENOMIC DNA]</scope>
    <source>
        <strain evidence="8 9">EAF2021</strain>
    </source>
</reference>
<feature type="binding site" evidence="4">
    <location>
        <position position="45"/>
    </location>
    <ligand>
        <name>ATP</name>
        <dbReference type="ChEBI" id="CHEBI:30616"/>
    </ligand>
</feature>
<dbReference type="SMART" id="SM00220">
    <property type="entry name" value="S_TKc"/>
    <property type="match status" value="1"/>
</dbReference>
<sequence>MQFELKNTFCNTTDFKIEPKELGKGSFGTVYIAENQKNHEKCAIKILNINENFNGCEQMLLLRESLINQKLDHPSIAKILGINFQSFKDRTKFEPSIITKYYKNGSLKEILDKERRFVADHEWTSTKSYICLLGIAHVMRYLHQKGILHRDLKPENILIDDNYYPILSDFGLAEFLHSDDTESALTTNAGTPIYMPPELLRGEAGLGPYIDVYAFGILAYEIMSGKEPYSEFDRSDLAAIKQSIINGYKPVFNAGVTKKMQDLILWCLDERKERRPSFDKIFSELSTDFSYSFEKVDVDEVMNYINNLDQLTDSNESQQNSLDDVKNEQESKRLENERACYEEMIKTLVEESEINIGEVKLDGISLFYIFYKTFLHSACLSGNIELVDYFISLDKIDLNARSIYFEIFK</sequence>
<dbReference type="Pfam" id="PF00069">
    <property type="entry name" value="Pkinase"/>
    <property type="match status" value="1"/>
</dbReference>
<dbReference type="InterPro" id="IPR017441">
    <property type="entry name" value="Protein_kinase_ATP_BS"/>
</dbReference>
<evidence type="ECO:0000256" key="4">
    <source>
        <dbReference type="PROSITE-ProRule" id="PRU10141"/>
    </source>
</evidence>
<protein>
    <recommendedName>
        <fullName evidence="7">Protein kinase domain-containing protein</fullName>
    </recommendedName>
</protein>
<dbReference type="PRINTS" id="PR00109">
    <property type="entry name" value="TYRKINASE"/>
</dbReference>
<dbReference type="PROSITE" id="PS00107">
    <property type="entry name" value="PROTEIN_KINASE_ATP"/>
    <property type="match status" value="1"/>
</dbReference>
<dbReference type="Gene3D" id="1.10.510.10">
    <property type="entry name" value="Transferase(Phosphotransferase) domain 1"/>
    <property type="match status" value="1"/>
</dbReference>
<dbReference type="InterPro" id="IPR051681">
    <property type="entry name" value="Ser/Thr_Kinases-Pseudokinases"/>
</dbReference>
<feature type="region of interest" description="Disordered" evidence="6">
    <location>
        <begin position="314"/>
        <end position="333"/>
    </location>
</feature>